<keyword evidence="8" id="KW-1185">Reference proteome</keyword>
<dbReference type="STRING" id="53326.A0A016WWQ7"/>
<dbReference type="PANTHER" id="PTHR13386:SF1">
    <property type="entry name" value="HISTONE PARYLATION FACTOR 1"/>
    <property type="match status" value="1"/>
</dbReference>
<dbReference type="GO" id="GO:0005634">
    <property type="term" value="C:nucleus"/>
    <property type="evidence" value="ECO:0007669"/>
    <property type="project" value="UniProtKB-SubCell"/>
</dbReference>
<dbReference type="AlphaFoldDB" id="A0A016WWQ7"/>
<accession>A0A016WWQ7</accession>
<evidence type="ECO:0000256" key="4">
    <source>
        <dbReference type="ARBA" id="ARBA00022454"/>
    </source>
</evidence>
<dbReference type="Pfam" id="PF10228">
    <property type="entry name" value="HPF1"/>
    <property type="match status" value="1"/>
</dbReference>
<dbReference type="Proteomes" id="UP000024635">
    <property type="component" value="Unassembled WGS sequence"/>
</dbReference>
<name>A0A016WWQ7_9BILA</name>
<organism evidence="7 8">
    <name type="scientific">Ancylostoma ceylanicum</name>
    <dbReference type="NCBI Taxonomy" id="53326"/>
    <lineage>
        <taxon>Eukaryota</taxon>
        <taxon>Metazoa</taxon>
        <taxon>Ecdysozoa</taxon>
        <taxon>Nematoda</taxon>
        <taxon>Chromadorea</taxon>
        <taxon>Rhabditida</taxon>
        <taxon>Rhabditina</taxon>
        <taxon>Rhabditomorpha</taxon>
        <taxon>Strongyloidea</taxon>
        <taxon>Ancylostomatidae</taxon>
        <taxon>Ancylostomatinae</taxon>
        <taxon>Ancylostoma</taxon>
    </lineage>
</organism>
<keyword evidence="4" id="KW-0158">Chromosome</keyword>
<evidence type="ECO:0000256" key="1">
    <source>
        <dbReference type="ARBA" id="ARBA00004123"/>
    </source>
</evidence>
<feature type="compositionally biased region" description="Basic residues" evidence="6">
    <location>
        <begin position="1"/>
        <end position="10"/>
    </location>
</feature>
<evidence type="ECO:0000256" key="2">
    <source>
        <dbReference type="ARBA" id="ARBA00004286"/>
    </source>
</evidence>
<evidence type="ECO:0000256" key="6">
    <source>
        <dbReference type="SAM" id="MobiDB-lite"/>
    </source>
</evidence>
<sequence length="373" mass="41954">MTTRRASKRPATKETNSHTKAVKKATVAKENERSEQGNAGVFCDATNRSCVGGSGDVPASLHVPQFLIDFFAHAKCLCRDDPCASFGKLASCRLVGLFDALSGRLCEMDERELYKPSASCSHYDSDNQLRLHYRYATDLPEMQTVIVCNIGRYCLWRDVPNSEEGWIVYVPNDDRFPKIELIGNCMEHAIVHLAGKSDMDPREFLPEPADVAAVKQQMKSACALRNKKKLGKAQLYYFQLGKAPNGAGIWVEVVNDVGYRPISEDAAKIRKTLDLICDTDDNSLRQKKMQWLMEIVTFAQIANDECDFGMGLELGHWLFLANHQLLDKVAYRVLSTAYTLLGRVEYKKVLDAQMAPGIRRRSEVDMRKENTVS</sequence>
<dbReference type="GO" id="GO:0006974">
    <property type="term" value="P:DNA damage response"/>
    <property type="evidence" value="ECO:0007669"/>
    <property type="project" value="InterPro"/>
</dbReference>
<gene>
    <name evidence="7" type="primary">Acey_s0466.g1959</name>
    <name evidence="7" type="synonym">Acey-JC8.7</name>
    <name evidence="7" type="ORF">Y032_0466g1959</name>
</gene>
<dbReference type="EMBL" id="JARK01000066">
    <property type="protein sequence ID" value="EYC44264.1"/>
    <property type="molecule type" value="Genomic_DNA"/>
</dbReference>
<dbReference type="PANTHER" id="PTHR13386">
    <property type="entry name" value="HISTONE PARYLATION FACTOR 1"/>
    <property type="match status" value="1"/>
</dbReference>
<feature type="region of interest" description="Disordered" evidence="6">
    <location>
        <begin position="1"/>
        <end position="33"/>
    </location>
</feature>
<dbReference type="GO" id="GO:0042393">
    <property type="term" value="F:histone binding"/>
    <property type="evidence" value="ECO:0007669"/>
    <property type="project" value="InterPro"/>
</dbReference>
<proteinExistence type="inferred from homology"/>
<dbReference type="GO" id="GO:0005694">
    <property type="term" value="C:chromosome"/>
    <property type="evidence" value="ECO:0007669"/>
    <property type="project" value="UniProtKB-SubCell"/>
</dbReference>
<dbReference type="OrthoDB" id="416496at2759"/>
<comment type="subcellular location">
    <subcellularLocation>
        <location evidence="2">Chromosome</location>
    </subcellularLocation>
    <subcellularLocation>
        <location evidence="1">Nucleus</location>
    </subcellularLocation>
</comment>
<comment type="caution">
    <text evidence="7">The sequence shown here is derived from an EMBL/GenBank/DDBJ whole genome shotgun (WGS) entry which is preliminary data.</text>
</comment>
<comment type="similarity">
    <text evidence="3">Belongs to the HPF1 family.</text>
</comment>
<evidence type="ECO:0000256" key="5">
    <source>
        <dbReference type="ARBA" id="ARBA00023242"/>
    </source>
</evidence>
<dbReference type="GO" id="GO:0072572">
    <property type="term" value="F:poly-ADP-D-ribose binding"/>
    <property type="evidence" value="ECO:0007669"/>
    <property type="project" value="TreeGrafter"/>
</dbReference>
<keyword evidence="5" id="KW-0539">Nucleus</keyword>
<dbReference type="InterPro" id="IPR019361">
    <property type="entry name" value="HPF1"/>
</dbReference>
<evidence type="ECO:0000256" key="3">
    <source>
        <dbReference type="ARBA" id="ARBA00010803"/>
    </source>
</evidence>
<evidence type="ECO:0000313" key="7">
    <source>
        <dbReference type="EMBL" id="EYC44264.1"/>
    </source>
</evidence>
<reference evidence="8" key="1">
    <citation type="journal article" date="2015" name="Nat. Genet.">
        <title>The genome and transcriptome of the zoonotic hookworm Ancylostoma ceylanicum identify infection-specific gene families.</title>
        <authorList>
            <person name="Schwarz E.M."/>
            <person name="Hu Y."/>
            <person name="Antoshechkin I."/>
            <person name="Miller M.M."/>
            <person name="Sternberg P.W."/>
            <person name="Aroian R.V."/>
        </authorList>
    </citation>
    <scope>NUCLEOTIDE SEQUENCE</scope>
    <source>
        <strain evidence="8">HY135</strain>
    </source>
</reference>
<protein>
    <submittedName>
        <fullName evidence="7">Uncharacterized protein</fullName>
    </submittedName>
</protein>
<evidence type="ECO:0000313" key="8">
    <source>
        <dbReference type="Proteomes" id="UP000024635"/>
    </source>
</evidence>